<accession>A0ABX1R8Q8</accession>
<proteinExistence type="predicted"/>
<feature type="non-terminal residue" evidence="1">
    <location>
        <position position="120"/>
    </location>
</feature>
<dbReference type="EMBL" id="JAAXKY010000012">
    <property type="protein sequence ID" value="NMH76753.1"/>
    <property type="molecule type" value="Genomic_DNA"/>
</dbReference>
<gene>
    <name evidence="1" type="ORF">HF577_06515</name>
</gene>
<organism evidence="1 2">
    <name type="scientific">Pseudonocardia xinjiangensis</name>
    <dbReference type="NCBI Taxonomy" id="75289"/>
    <lineage>
        <taxon>Bacteria</taxon>
        <taxon>Bacillati</taxon>
        <taxon>Actinomycetota</taxon>
        <taxon>Actinomycetes</taxon>
        <taxon>Pseudonocardiales</taxon>
        <taxon>Pseudonocardiaceae</taxon>
        <taxon>Pseudonocardia</taxon>
    </lineage>
</organism>
<sequence>MARTVHRGRWSLEDRAENFYQELPVDVPAGASALAVRLAFDRGAGVLDLGCFSPAGFRGWSGGARDSFTITADRATPGYLPGPLDAGTWHVCLGLHRVPVEGLAYELVVDTSADAPPPVP</sequence>
<comment type="caution">
    <text evidence="1">The sequence shown here is derived from an EMBL/GenBank/DDBJ whole genome shotgun (WGS) entry which is preliminary data.</text>
</comment>
<evidence type="ECO:0000313" key="1">
    <source>
        <dbReference type="EMBL" id="NMH76753.1"/>
    </source>
</evidence>
<reference evidence="1 2" key="1">
    <citation type="submission" date="2020-04" db="EMBL/GenBank/DDBJ databases">
        <authorList>
            <person name="Klaysubun C."/>
            <person name="Duangmal K."/>
            <person name="Lipun K."/>
        </authorList>
    </citation>
    <scope>NUCLEOTIDE SEQUENCE [LARGE SCALE GENOMIC DNA]</scope>
    <source>
        <strain evidence="1 2">JCM 11839</strain>
    </source>
</reference>
<protein>
    <submittedName>
        <fullName evidence="1">PHP domain-containing protein</fullName>
    </submittedName>
</protein>
<dbReference type="Proteomes" id="UP001296706">
    <property type="component" value="Unassembled WGS sequence"/>
</dbReference>
<evidence type="ECO:0000313" key="2">
    <source>
        <dbReference type="Proteomes" id="UP001296706"/>
    </source>
</evidence>
<keyword evidence="2" id="KW-1185">Reference proteome</keyword>
<name>A0ABX1R8Q8_9PSEU</name>